<dbReference type="AlphaFoldDB" id="A0A0D0DJM5"/>
<proteinExistence type="predicted"/>
<dbReference type="InParanoid" id="A0A0D0DJM5"/>
<protein>
    <submittedName>
        <fullName evidence="1">Unplaced genomic scaffold scaffold_1803, whole genome shotgun sequence</fullName>
    </submittedName>
</protein>
<reference evidence="2" key="2">
    <citation type="submission" date="2015-01" db="EMBL/GenBank/DDBJ databases">
        <title>Evolutionary Origins and Diversification of the Mycorrhizal Mutualists.</title>
        <authorList>
            <consortium name="DOE Joint Genome Institute"/>
            <consortium name="Mycorrhizal Genomics Consortium"/>
            <person name="Kohler A."/>
            <person name="Kuo A."/>
            <person name="Nagy L.G."/>
            <person name="Floudas D."/>
            <person name="Copeland A."/>
            <person name="Barry K.W."/>
            <person name="Cichocki N."/>
            <person name="Veneault-Fourrey C."/>
            <person name="LaButti K."/>
            <person name="Lindquist E.A."/>
            <person name="Lipzen A."/>
            <person name="Lundell T."/>
            <person name="Morin E."/>
            <person name="Murat C."/>
            <person name="Riley R."/>
            <person name="Ohm R."/>
            <person name="Sun H."/>
            <person name="Tunlid A."/>
            <person name="Henrissat B."/>
            <person name="Grigoriev I.V."/>
            <person name="Hibbett D.S."/>
            <person name="Martin F."/>
        </authorList>
    </citation>
    <scope>NUCLEOTIDE SEQUENCE [LARGE SCALE GENOMIC DNA]</scope>
    <source>
        <strain evidence="2">Ve08.2h10</strain>
    </source>
</reference>
<reference evidence="1 2" key="1">
    <citation type="submission" date="2014-04" db="EMBL/GenBank/DDBJ databases">
        <authorList>
            <consortium name="DOE Joint Genome Institute"/>
            <person name="Kuo A."/>
            <person name="Kohler A."/>
            <person name="Jargeat P."/>
            <person name="Nagy L.G."/>
            <person name="Floudas D."/>
            <person name="Copeland A."/>
            <person name="Barry K.W."/>
            <person name="Cichocki N."/>
            <person name="Veneault-Fourrey C."/>
            <person name="LaButti K."/>
            <person name="Lindquist E.A."/>
            <person name="Lipzen A."/>
            <person name="Lundell T."/>
            <person name="Morin E."/>
            <person name="Murat C."/>
            <person name="Sun H."/>
            <person name="Tunlid A."/>
            <person name="Henrissat B."/>
            <person name="Grigoriev I.V."/>
            <person name="Hibbett D.S."/>
            <person name="Martin F."/>
            <person name="Nordberg H.P."/>
            <person name="Cantor M.N."/>
            <person name="Hua S.X."/>
        </authorList>
    </citation>
    <scope>NUCLEOTIDE SEQUENCE [LARGE SCALE GENOMIC DNA]</scope>
    <source>
        <strain evidence="1 2">Ve08.2h10</strain>
    </source>
</reference>
<dbReference type="EMBL" id="KN826625">
    <property type="protein sequence ID" value="KIK78335.1"/>
    <property type="molecule type" value="Genomic_DNA"/>
</dbReference>
<sequence length="71" mass="8191">CAAMSDILVPFWRKKKHHLNVPLDQPCILQLDVWVVHCSVTFHMWLDKNFDWICYCFVPSGTTGIAQPCSV</sequence>
<evidence type="ECO:0000313" key="1">
    <source>
        <dbReference type="EMBL" id="KIK78335.1"/>
    </source>
</evidence>
<dbReference type="HOGENOM" id="CLU_046752_5_0_1"/>
<accession>A0A0D0DJM5</accession>
<evidence type="ECO:0000313" key="2">
    <source>
        <dbReference type="Proteomes" id="UP000054538"/>
    </source>
</evidence>
<dbReference type="OrthoDB" id="3341102at2759"/>
<keyword evidence="2" id="KW-1185">Reference proteome</keyword>
<feature type="non-terminal residue" evidence="1">
    <location>
        <position position="1"/>
    </location>
</feature>
<name>A0A0D0DJM5_9AGAM</name>
<gene>
    <name evidence="1" type="ORF">PAXRUDRAFT_164260</name>
</gene>
<organism evidence="1 2">
    <name type="scientific">Paxillus rubicundulus Ve08.2h10</name>
    <dbReference type="NCBI Taxonomy" id="930991"/>
    <lineage>
        <taxon>Eukaryota</taxon>
        <taxon>Fungi</taxon>
        <taxon>Dikarya</taxon>
        <taxon>Basidiomycota</taxon>
        <taxon>Agaricomycotina</taxon>
        <taxon>Agaricomycetes</taxon>
        <taxon>Agaricomycetidae</taxon>
        <taxon>Boletales</taxon>
        <taxon>Paxilineae</taxon>
        <taxon>Paxillaceae</taxon>
        <taxon>Paxillus</taxon>
    </lineage>
</organism>
<dbReference type="Proteomes" id="UP000054538">
    <property type="component" value="Unassembled WGS sequence"/>
</dbReference>